<dbReference type="Proteomes" id="UP000031192">
    <property type="component" value="Unassembled WGS sequence"/>
</dbReference>
<sequence length="77" mass="8468">MAIDFDNLPKAAQGAILNKPLAPTPPGVVSRLGQPRELNVTTVALTAASLFVITVVFFLRAYSRILYAKKLRLEDRE</sequence>
<keyword evidence="1" id="KW-0472">Membrane</keyword>
<evidence type="ECO:0000313" key="2">
    <source>
        <dbReference type="EMBL" id="KID81790.1"/>
    </source>
</evidence>
<comment type="caution">
    <text evidence="2">The sequence shown here is derived from an EMBL/GenBank/DDBJ whole genome shotgun (WGS) entry which is preliminary data.</text>
</comment>
<evidence type="ECO:0000256" key="1">
    <source>
        <dbReference type="SAM" id="Phobius"/>
    </source>
</evidence>
<evidence type="ECO:0000313" key="3">
    <source>
        <dbReference type="Proteomes" id="UP000031192"/>
    </source>
</evidence>
<dbReference type="EMBL" id="AZNH01000120">
    <property type="protein sequence ID" value="KID81790.1"/>
    <property type="molecule type" value="Genomic_DNA"/>
</dbReference>
<keyword evidence="1" id="KW-0812">Transmembrane</keyword>
<keyword evidence="3" id="KW-1185">Reference proteome</keyword>
<name>A0A0B4G563_METGA</name>
<gene>
    <name evidence="2" type="ORF">MGU_10867</name>
</gene>
<organism evidence="2 3">
    <name type="scientific">Metarhizium guizhouense (strain ARSEF 977)</name>
    <dbReference type="NCBI Taxonomy" id="1276136"/>
    <lineage>
        <taxon>Eukaryota</taxon>
        <taxon>Fungi</taxon>
        <taxon>Dikarya</taxon>
        <taxon>Ascomycota</taxon>
        <taxon>Pezizomycotina</taxon>
        <taxon>Sordariomycetes</taxon>
        <taxon>Hypocreomycetidae</taxon>
        <taxon>Hypocreales</taxon>
        <taxon>Clavicipitaceae</taxon>
        <taxon>Metarhizium</taxon>
    </lineage>
</organism>
<dbReference type="HOGENOM" id="CLU_2638577_0_0_1"/>
<feature type="transmembrane region" description="Helical" evidence="1">
    <location>
        <begin position="40"/>
        <end position="62"/>
    </location>
</feature>
<accession>A0A0B4G563</accession>
<reference evidence="2 3" key="1">
    <citation type="journal article" date="2014" name="Proc. Natl. Acad. Sci. U.S.A.">
        <title>Trajectory and genomic determinants of fungal-pathogen speciation and host adaptation.</title>
        <authorList>
            <person name="Hu X."/>
            <person name="Xiao G."/>
            <person name="Zheng P."/>
            <person name="Shang Y."/>
            <person name="Su Y."/>
            <person name="Zhang X."/>
            <person name="Liu X."/>
            <person name="Zhan S."/>
            <person name="St Leger R.J."/>
            <person name="Wang C."/>
        </authorList>
    </citation>
    <scope>NUCLEOTIDE SEQUENCE [LARGE SCALE GENOMIC DNA]</scope>
    <source>
        <strain evidence="2 3">ARSEF 977</strain>
    </source>
</reference>
<proteinExistence type="predicted"/>
<dbReference type="AlphaFoldDB" id="A0A0B4G563"/>
<keyword evidence="1" id="KW-1133">Transmembrane helix</keyword>
<protein>
    <submittedName>
        <fullName evidence="2">Uncharacterized protein</fullName>
    </submittedName>
</protein>